<keyword evidence="3" id="KW-1185">Reference proteome</keyword>
<evidence type="ECO:0000313" key="2">
    <source>
        <dbReference type="EMBL" id="MFC4907545.1"/>
    </source>
</evidence>
<reference evidence="3" key="1">
    <citation type="journal article" date="2019" name="Int. J. Syst. Evol. Microbiol.">
        <title>The Global Catalogue of Microorganisms (GCM) 10K type strain sequencing project: providing services to taxonomists for standard genome sequencing and annotation.</title>
        <authorList>
            <consortium name="The Broad Institute Genomics Platform"/>
            <consortium name="The Broad Institute Genome Sequencing Center for Infectious Disease"/>
            <person name="Wu L."/>
            <person name="Ma J."/>
        </authorList>
    </citation>
    <scope>NUCLEOTIDE SEQUENCE [LARGE SCALE GENOMIC DNA]</scope>
    <source>
        <strain evidence="3">KLKA75</strain>
    </source>
</reference>
<proteinExistence type="predicted"/>
<dbReference type="PRINTS" id="PR00111">
    <property type="entry name" value="ABHYDROLASE"/>
</dbReference>
<dbReference type="Pfam" id="PF00561">
    <property type="entry name" value="Abhydrolase_1"/>
    <property type="match status" value="1"/>
</dbReference>
<evidence type="ECO:0000313" key="3">
    <source>
        <dbReference type="Proteomes" id="UP001595872"/>
    </source>
</evidence>
<dbReference type="Gene3D" id="3.40.50.1820">
    <property type="entry name" value="alpha/beta hydrolase"/>
    <property type="match status" value="1"/>
</dbReference>
<organism evidence="2 3">
    <name type="scientific">Actinomadura gamaensis</name>
    <dbReference type="NCBI Taxonomy" id="1763541"/>
    <lineage>
        <taxon>Bacteria</taxon>
        <taxon>Bacillati</taxon>
        <taxon>Actinomycetota</taxon>
        <taxon>Actinomycetes</taxon>
        <taxon>Streptosporangiales</taxon>
        <taxon>Thermomonosporaceae</taxon>
        <taxon>Actinomadura</taxon>
    </lineage>
</organism>
<protein>
    <submittedName>
        <fullName evidence="2">Alpha/beta fold hydrolase</fullName>
    </submittedName>
</protein>
<dbReference type="PRINTS" id="PR00412">
    <property type="entry name" value="EPOXHYDRLASE"/>
</dbReference>
<dbReference type="PANTHER" id="PTHR43798">
    <property type="entry name" value="MONOACYLGLYCEROL LIPASE"/>
    <property type="match status" value="1"/>
</dbReference>
<keyword evidence="2" id="KW-0378">Hydrolase</keyword>
<dbReference type="EMBL" id="JBHSIT010000002">
    <property type="protein sequence ID" value="MFC4907545.1"/>
    <property type="molecule type" value="Genomic_DNA"/>
</dbReference>
<feature type="domain" description="AB hydrolase-1" evidence="1">
    <location>
        <begin position="29"/>
        <end position="155"/>
    </location>
</feature>
<dbReference type="PANTHER" id="PTHR43798:SF5">
    <property type="entry name" value="MONOACYLGLYCEROL LIPASE ABHD6"/>
    <property type="match status" value="1"/>
</dbReference>
<dbReference type="Proteomes" id="UP001595872">
    <property type="component" value="Unassembled WGS sequence"/>
</dbReference>
<dbReference type="InterPro" id="IPR029058">
    <property type="entry name" value="AB_hydrolase_fold"/>
</dbReference>
<dbReference type="GO" id="GO:0016787">
    <property type="term" value="F:hydrolase activity"/>
    <property type="evidence" value="ECO:0007669"/>
    <property type="project" value="UniProtKB-KW"/>
</dbReference>
<comment type="caution">
    <text evidence="2">The sequence shown here is derived from an EMBL/GenBank/DDBJ whole genome shotgun (WGS) entry which is preliminary data.</text>
</comment>
<dbReference type="SUPFAM" id="SSF53474">
    <property type="entry name" value="alpha/beta-Hydrolases"/>
    <property type="match status" value="1"/>
</dbReference>
<dbReference type="InterPro" id="IPR000639">
    <property type="entry name" value="Epox_hydrolase-like"/>
</dbReference>
<dbReference type="InterPro" id="IPR050266">
    <property type="entry name" value="AB_hydrolase_sf"/>
</dbReference>
<gene>
    <name evidence="2" type="ORF">ACFPCY_09455</name>
</gene>
<name>A0ABV9TW83_9ACTN</name>
<sequence length="291" mass="31065">MTAGHQDLRVPVAAGVRLRVRHRPGARRPAFLLLHGLASNALLWDEVAGLLAADGHPSYAVDLRGHGESDSPGDGYDTATACADVAAVAAALDLRPAVVAGHSWGGGVALRLAAERPDLVGGLALVDGGWVDVAARMPGRMGRWRDVVSQRLAARGGDTPDDTRAKLRKAHPGWSETAIEAHLADLRPGPDGILVPRLPDAHFMSILECVWNERPHRWYPRVSAPVMLMPALQNAGSVAGGGLTREWVEGAEAALSRATVRWYEGADHYLPSEHPDRVAKDLLDLAREATP</sequence>
<evidence type="ECO:0000259" key="1">
    <source>
        <dbReference type="Pfam" id="PF00561"/>
    </source>
</evidence>
<dbReference type="InterPro" id="IPR000073">
    <property type="entry name" value="AB_hydrolase_1"/>
</dbReference>
<dbReference type="RefSeq" id="WP_378253389.1">
    <property type="nucleotide sequence ID" value="NZ_JBHSIT010000002.1"/>
</dbReference>
<accession>A0ABV9TW83</accession>